<dbReference type="SMART" id="SM00072">
    <property type="entry name" value="GuKc"/>
    <property type="match status" value="1"/>
</dbReference>
<comment type="similarity">
    <text evidence="1">Belongs to the MAGUK family.</text>
</comment>
<dbReference type="Gene3D" id="2.30.30.40">
    <property type="entry name" value="SH3 Domains"/>
    <property type="match status" value="1"/>
</dbReference>
<dbReference type="Pfam" id="PF00625">
    <property type="entry name" value="Guanylate_kin"/>
    <property type="match status" value="1"/>
</dbReference>
<dbReference type="InterPro" id="IPR050716">
    <property type="entry name" value="MAGUK"/>
</dbReference>
<dbReference type="CDD" id="cd11861">
    <property type="entry name" value="SH3_DLG-like"/>
    <property type="match status" value="1"/>
</dbReference>
<dbReference type="SUPFAM" id="SSF52540">
    <property type="entry name" value="P-loop containing nucleoside triphosphate hydrolases"/>
    <property type="match status" value="1"/>
</dbReference>
<dbReference type="InterPro" id="IPR008145">
    <property type="entry name" value="GK/Ca_channel_bsu"/>
</dbReference>
<dbReference type="PROSITE" id="PS50052">
    <property type="entry name" value="GUANYLATE_KINASE_2"/>
    <property type="match status" value="1"/>
</dbReference>
<dbReference type="AlphaFoldDB" id="A0A834XSF7"/>
<comment type="caution">
    <text evidence="4">The sequence shown here is derived from an EMBL/GenBank/DDBJ whole genome shotgun (WGS) entry which is preliminary data.</text>
</comment>
<sequence length="349" mass="40838">MTRSMEKKFPTDSLLSWEKRNKRALFDYDPNNDDGLPSRGVAFKFGDVLHATNASDIEWWQAKKITGLHEEELGIIPSHKRWERKKRARDRSIKFHQGNSTCFLNKSLTVNEKKKSFSWKFPFRKSKKDKFNESTDSFIQELKTVLTYEKVEKTEVDYPRPIIILGLLKDRIIDDLINEFSERFTTCVPHTTRAKRGHEETGLYHFVTREQMELDIQNQLFIEVGQLDNNLYGTSIAAVRDVFEKRKHCVLDVSGNAIKRLQAVPIYPIAIFIKPKSIDSIMEMVKRINKKQATQMYDQFMSIEQEFKKYFTAIVEGDTPEEIDASVKSVIKEQSHYSHIWISSDDQQL</sequence>
<dbReference type="InterPro" id="IPR036028">
    <property type="entry name" value="SH3-like_dom_sf"/>
</dbReference>
<reference evidence="4 5" key="1">
    <citation type="submission" date="2020-08" db="EMBL/GenBank/DDBJ databases">
        <title>Aphidius gifuensis genome sequencing and assembly.</title>
        <authorList>
            <person name="Du Z."/>
        </authorList>
    </citation>
    <scope>NUCLEOTIDE SEQUENCE [LARGE SCALE GENOMIC DNA]</scope>
    <source>
        <strain evidence="4">YNYX2018</strain>
        <tissue evidence="4">Adults</tissue>
    </source>
</reference>
<accession>A0A834XSF7</accession>
<dbReference type="OrthoDB" id="78824at2759"/>
<dbReference type="InterPro" id="IPR001452">
    <property type="entry name" value="SH3_domain"/>
</dbReference>
<keyword evidence="5" id="KW-1185">Reference proteome</keyword>
<evidence type="ECO:0000313" key="5">
    <source>
        <dbReference type="Proteomes" id="UP000639338"/>
    </source>
</evidence>
<keyword evidence="2" id="KW-0728">SH3 domain</keyword>
<dbReference type="Proteomes" id="UP000639338">
    <property type="component" value="Unassembled WGS sequence"/>
</dbReference>
<dbReference type="Gene3D" id="3.40.50.300">
    <property type="entry name" value="P-loop containing nucleotide triphosphate hydrolases"/>
    <property type="match status" value="1"/>
</dbReference>
<organism evidence="4 5">
    <name type="scientific">Aphidius gifuensis</name>
    <name type="common">Parasitoid wasp</name>
    <dbReference type="NCBI Taxonomy" id="684658"/>
    <lineage>
        <taxon>Eukaryota</taxon>
        <taxon>Metazoa</taxon>
        <taxon>Ecdysozoa</taxon>
        <taxon>Arthropoda</taxon>
        <taxon>Hexapoda</taxon>
        <taxon>Insecta</taxon>
        <taxon>Pterygota</taxon>
        <taxon>Neoptera</taxon>
        <taxon>Endopterygota</taxon>
        <taxon>Hymenoptera</taxon>
        <taxon>Apocrita</taxon>
        <taxon>Ichneumonoidea</taxon>
        <taxon>Braconidae</taxon>
        <taxon>Aphidiinae</taxon>
        <taxon>Aphidius</taxon>
    </lineage>
</organism>
<proteinExistence type="inferred from homology"/>
<name>A0A834XSF7_APHGI</name>
<evidence type="ECO:0000313" key="4">
    <source>
        <dbReference type="EMBL" id="KAF7990802.1"/>
    </source>
</evidence>
<dbReference type="InterPro" id="IPR008144">
    <property type="entry name" value="Guanylate_kin-like_dom"/>
</dbReference>
<dbReference type="FunFam" id="3.30.63.10:FF:000002">
    <property type="entry name" value="Guanylate kinase 1"/>
    <property type="match status" value="1"/>
</dbReference>
<dbReference type="EMBL" id="JACMRX010000004">
    <property type="protein sequence ID" value="KAF7990802.1"/>
    <property type="molecule type" value="Genomic_DNA"/>
</dbReference>
<gene>
    <name evidence="4" type="ORF">HCN44_000607</name>
</gene>
<dbReference type="SUPFAM" id="SSF50044">
    <property type="entry name" value="SH3-domain"/>
    <property type="match status" value="1"/>
</dbReference>
<dbReference type="PANTHER" id="PTHR23122">
    <property type="entry name" value="MEMBRANE-ASSOCIATED GUANYLATE KINASE MAGUK"/>
    <property type="match status" value="1"/>
</dbReference>
<protein>
    <recommendedName>
        <fullName evidence="3">Guanylate kinase-like domain-containing protein</fullName>
    </recommendedName>
</protein>
<dbReference type="Pfam" id="PF00018">
    <property type="entry name" value="SH3_1"/>
    <property type="match status" value="1"/>
</dbReference>
<dbReference type="InterPro" id="IPR027417">
    <property type="entry name" value="P-loop_NTPase"/>
</dbReference>
<evidence type="ECO:0000259" key="3">
    <source>
        <dbReference type="PROSITE" id="PS50052"/>
    </source>
</evidence>
<evidence type="ECO:0000256" key="2">
    <source>
        <dbReference type="ARBA" id="ARBA00022443"/>
    </source>
</evidence>
<feature type="domain" description="Guanylate kinase-like" evidence="3">
    <location>
        <begin position="159"/>
        <end position="332"/>
    </location>
</feature>
<evidence type="ECO:0000256" key="1">
    <source>
        <dbReference type="ARBA" id="ARBA00007014"/>
    </source>
</evidence>